<reference evidence="3" key="1">
    <citation type="submission" date="2021-12" db="EMBL/GenBank/DDBJ databases">
        <authorList>
            <person name="King R."/>
        </authorList>
    </citation>
    <scope>NUCLEOTIDE SEQUENCE</scope>
</reference>
<dbReference type="Gene3D" id="2.30.29.30">
    <property type="entry name" value="Pleckstrin-homology domain (PH domain)/Phosphotyrosine-binding domain (PTB)"/>
    <property type="match status" value="1"/>
</dbReference>
<dbReference type="InterPro" id="IPR011993">
    <property type="entry name" value="PH-like_dom_sf"/>
</dbReference>
<protein>
    <recommendedName>
        <fullName evidence="2">PH domain-containing protein</fullName>
    </recommendedName>
</protein>
<evidence type="ECO:0000313" key="3">
    <source>
        <dbReference type="EMBL" id="CAH0407959.1"/>
    </source>
</evidence>
<organism evidence="3 4">
    <name type="scientific">Chilo suppressalis</name>
    <name type="common">Asiatic rice borer moth</name>
    <dbReference type="NCBI Taxonomy" id="168631"/>
    <lineage>
        <taxon>Eukaryota</taxon>
        <taxon>Metazoa</taxon>
        <taxon>Ecdysozoa</taxon>
        <taxon>Arthropoda</taxon>
        <taxon>Hexapoda</taxon>
        <taxon>Insecta</taxon>
        <taxon>Pterygota</taxon>
        <taxon>Neoptera</taxon>
        <taxon>Endopterygota</taxon>
        <taxon>Lepidoptera</taxon>
        <taxon>Glossata</taxon>
        <taxon>Ditrysia</taxon>
        <taxon>Pyraloidea</taxon>
        <taxon>Crambidae</taxon>
        <taxon>Crambinae</taxon>
        <taxon>Chilo</taxon>
    </lineage>
</organism>
<feature type="compositionally biased region" description="Pro residues" evidence="1">
    <location>
        <begin position="196"/>
        <end position="212"/>
    </location>
</feature>
<feature type="region of interest" description="Disordered" evidence="1">
    <location>
        <begin position="145"/>
        <end position="214"/>
    </location>
</feature>
<sequence length="406" mass="44647">MINLEGFTVCAASEVKSRAHAWKVYHTGTAFYFAAHSQQEMLGWIRALAAHALRDAPYTQLDISQQFSETDYSDTESDNENSERRERERESREQCERDRDRDRDKDKSKFGSLKKLTGRMQRSESSDNVGHSTSLDRKYLRFFSRHKNKDESKPSKIKQPVPIPTEQYRSYRRAPSPATAGGTGTAIAAGQGQKASPPPAPAPAPAPAPPSIAAPRQLTLEELMLAEQDTRQMYTDRVVLGVQTDLQRRLDSVVPDVVYSQLPTPGTQNRSLSRTDRPRVPRSSSREARITPSTAKDGQEKCSPPVSGGGDAPPSVESPHERWRDSLRRNHKVHSAQHKPSPSASPSGASWGGANTGAAPGGVSRLRLVFGAAPQYPHLQCPPTFQPESYSLARLAPTRAPPAPPS</sequence>
<feature type="region of interest" description="Disordered" evidence="1">
    <location>
        <begin position="259"/>
        <end position="362"/>
    </location>
</feature>
<feature type="region of interest" description="Disordered" evidence="1">
    <location>
        <begin position="67"/>
        <end position="133"/>
    </location>
</feature>
<dbReference type="InterPro" id="IPR051566">
    <property type="entry name" value="CNKSR"/>
</dbReference>
<feature type="domain" description="PH" evidence="2">
    <location>
        <begin position="1"/>
        <end position="53"/>
    </location>
</feature>
<name>A0ABN8BK82_CHISP</name>
<gene>
    <name evidence="3" type="ORF">CHILSU_LOCUS11362</name>
</gene>
<dbReference type="EMBL" id="OU963902">
    <property type="protein sequence ID" value="CAH0407959.1"/>
    <property type="molecule type" value="Genomic_DNA"/>
</dbReference>
<feature type="compositionally biased region" description="Acidic residues" evidence="1">
    <location>
        <begin position="71"/>
        <end position="80"/>
    </location>
</feature>
<accession>A0ABN8BK82</accession>
<feature type="compositionally biased region" description="Basic and acidic residues" evidence="1">
    <location>
        <begin position="318"/>
        <end position="328"/>
    </location>
</feature>
<feature type="compositionally biased region" description="Basic and acidic residues" evidence="1">
    <location>
        <begin position="81"/>
        <end position="109"/>
    </location>
</feature>
<keyword evidence="4" id="KW-1185">Reference proteome</keyword>
<feature type="region of interest" description="Disordered" evidence="1">
    <location>
        <begin position="376"/>
        <end position="406"/>
    </location>
</feature>
<dbReference type="SUPFAM" id="SSF50729">
    <property type="entry name" value="PH domain-like"/>
    <property type="match status" value="1"/>
</dbReference>
<dbReference type="PROSITE" id="PS50003">
    <property type="entry name" value="PH_DOMAIN"/>
    <property type="match status" value="1"/>
</dbReference>
<evidence type="ECO:0000313" key="4">
    <source>
        <dbReference type="Proteomes" id="UP001153292"/>
    </source>
</evidence>
<feature type="compositionally biased region" description="Low complexity" evidence="1">
    <location>
        <begin position="340"/>
        <end position="349"/>
    </location>
</feature>
<feature type="compositionally biased region" description="Low complexity" evidence="1">
    <location>
        <begin position="185"/>
        <end position="195"/>
    </location>
</feature>
<feature type="compositionally biased region" description="Basic and acidic residues" evidence="1">
    <location>
        <begin position="273"/>
        <end position="289"/>
    </location>
</feature>
<proteinExistence type="predicted"/>
<dbReference type="InterPro" id="IPR001849">
    <property type="entry name" value="PH_domain"/>
</dbReference>
<dbReference type="PANTHER" id="PTHR12844">
    <property type="entry name" value="CONNECTOR ENCHANCER OF KINASE SUPPRESSOR OF RAS"/>
    <property type="match status" value="1"/>
</dbReference>
<evidence type="ECO:0000259" key="2">
    <source>
        <dbReference type="PROSITE" id="PS50003"/>
    </source>
</evidence>
<evidence type="ECO:0000256" key="1">
    <source>
        <dbReference type="SAM" id="MobiDB-lite"/>
    </source>
</evidence>
<dbReference type="Proteomes" id="UP001153292">
    <property type="component" value="Chromosome 9"/>
</dbReference>
<feature type="compositionally biased region" description="Polar residues" evidence="1">
    <location>
        <begin position="261"/>
        <end position="272"/>
    </location>
</feature>
<dbReference type="PANTHER" id="PTHR12844:SF42">
    <property type="entry name" value="CONNECTOR ENHANCER OF KSR PROTEIN CNK"/>
    <property type="match status" value="1"/>
</dbReference>